<dbReference type="CDD" id="cd04301">
    <property type="entry name" value="NAT_SF"/>
    <property type="match status" value="1"/>
</dbReference>
<protein>
    <submittedName>
        <fullName evidence="2">GNAT family N-acetyltransferase</fullName>
        <ecNumber evidence="2">2.3.1.-</ecNumber>
    </submittedName>
</protein>
<sequence>MTNTPPQLITRPHDAAGLHHHRDALLAVYRKVYADKLDNPFFTVDRFWERLERYGTNDGFSLITGHLEDELVGYTLGYTLARGARWWQGFRGDVNPGVLEEDGTRTFAINELMVLPAHRRQGYAHALHDALLADRPEQRATLLVRPDNIPARTAYLKWGWYILGKLQPFNDAPVYEALMLQLKDATAD</sequence>
<gene>
    <name evidence="2" type="ORF">ACFQ1S_03930</name>
</gene>
<dbReference type="Proteomes" id="UP001597045">
    <property type="component" value="Unassembled WGS sequence"/>
</dbReference>
<feature type="domain" description="N-acetyltransferase" evidence="1">
    <location>
        <begin position="8"/>
        <end position="181"/>
    </location>
</feature>
<proteinExistence type="predicted"/>
<name>A0ABW3M298_9PSEU</name>
<evidence type="ECO:0000313" key="3">
    <source>
        <dbReference type="Proteomes" id="UP001597045"/>
    </source>
</evidence>
<keyword evidence="2" id="KW-0012">Acyltransferase</keyword>
<dbReference type="GO" id="GO:0016746">
    <property type="term" value="F:acyltransferase activity"/>
    <property type="evidence" value="ECO:0007669"/>
    <property type="project" value="UniProtKB-KW"/>
</dbReference>
<dbReference type="EC" id="2.3.1.-" evidence="2"/>
<organism evidence="2 3">
    <name type="scientific">Kibdelosporangium lantanae</name>
    <dbReference type="NCBI Taxonomy" id="1497396"/>
    <lineage>
        <taxon>Bacteria</taxon>
        <taxon>Bacillati</taxon>
        <taxon>Actinomycetota</taxon>
        <taxon>Actinomycetes</taxon>
        <taxon>Pseudonocardiales</taxon>
        <taxon>Pseudonocardiaceae</taxon>
        <taxon>Kibdelosporangium</taxon>
    </lineage>
</organism>
<accession>A0ABW3M298</accession>
<dbReference type="SUPFAM" id="SSF55729">
    <property type="entry name" value="Acyl-CoA N-acyltransferases (Nat)"/>
    <property type="match status" value="1"/>
</dbReference>
<dbReference type="Pfam" id="PF00583">
    <property type="entry name" value="Acetyltransf_1"/>
    <property type="match status" value="1"/>
</dbReference>
<dbReference type="PROSITE" id="PS51186">
    <property type="entry name" value="GNAT"/>
    <property type="match status" value="1"/>
</dbReference>
<dbReference type="InterPro" id="IPR016181">
    <property type="entry name" value="Acyl_CoA_acyltransferase"/>
</dbReference>
<keyword evidence="2" id="KW-0808">Transferase</keyword>
<dbReference type="InterPro" id="IPR000182">
    <property type="entry name" value="GNAT_dom"/>
</dbReference>
<comment type="caution">
    <text evidence="2">The sequence shown here is derived from an EMBL/GenBank/DDBJ whole genome shotgun (WGS) entry which is preliminary data.</text>
</comment>
<evidence type="ECO:0000313" key="2">
    <source>
        <dbReference type="EMBL" id="MFD1044806.1"/>
    </source>
</evidence>
<dbReference type="EMBL" id="JBHTIS010000129">
    <property type="protein sequence ID" value="MFD1044806.1"/>
    <property type="molecule type" value="Genomic_DNA"/>
</dbReference>
<dbReference type="Gene3D" id="3.40.630.30">
    <property type="match status" value="1"/>
</dbReference>
<keyword evidence="3" id="KW-1185">Reference proteome</keyword>
<evidence type="ECO:0000259" key="1">
    <source>
        <dbReference type="PROSITE" id="PS51186"/>
    </source>
</evidence>
<reference evidence="3" key="1">
    <citation type="journal article" date="2019" name="Int. J. Syst. Evol. Microbiol.">
        <title>The Global Catalogue of Microorganisms (GCM) 10K type strain sequencing project: providing services to taxonomists for standard genome sequencing and annotation.</title>
        <authorList>
            <consortium name="The Broad Institute Genomics Platform"/>
            <consortium name="The Broad Institute Genome Sequencing Center for Infectious Disease"/>
            <person name="Wu L."/>
            <person name="Ma J."/>
        </authorList>
    </citation>
    <scope>NUCLEOTIDE SEQUENCE [LARGE SCALE GENOMIC DNA]</scope>
    <source>
        <strain evidence="3">JCM 31486</strain>
    </source>
</reference>